<proteinExistence type="predicted"/>
<dbReference type="EMBL" id="JBFOLK010000003">
    <property type="protein sequence ID" value="KAL2527451.1"/>
    <property type="molecule type" value="Genomic_DNA"/>
</dbReference>
<reference evidence="4" key="1">
    <citation type="submission" date="2024-07" db="EMBL/GenBank/DDBJ databases">
        <title>Two chromosome-level genome assemblies of Korean endemic species Abeliophyllum distichum and Forsythia ovata (Oleaceae).</title>
        <authorList>
            <person name="Jang H."/>
        </authorList>
    </citation>
    <scope>NUCLEOTIDE SEQUENCE [LARGE SCALE GENOMIC DNA]</scope>
</reference>
<gene>
    <name evidence="3" type="ORF">Adt_12505</name>
</gene>
<comment type="caution">
    <text evidence="3">The sequence shown here is derived from an EMBL/GenBank/DDBJ whole genome shotgun (WGS) entry which is preliminary data.</text>
</comment>
<organism evidence="3 4">
    <name type="scientific">Abeliophyllum distichum</name>
    <dbReference type="NCBI Taxonomy" id="126358"/>
    <lineage>
        <taxon>Eukaryota</taxon>
        <taxon>Viridiplantae</taxon>
        <taxon>Streptophyta</taxon>
        <taxon>Embryophyta</taxon>
        <taxon>Tracheophyta</taxon>
        <taxon>Spermatophyta</taxon>
        <taxon>Magnoliopsida</taxon>
        <taxon>eudicotyledons</taxon>
        <taxon>Gunneridae</taxon>
        <taxon>Pentapetalae</taxon>
        <taxon>asterids</taxon>
        <taxon>lamiids</taxon>
        <taxon>Lamiales</taxon>
        <taxon>Oleaceae</taxon>
        <taxon>Forsythieae</taxon>
        <taxon>Abeliophyllum</taxon>
    </lineage>
</organism>
<dbReference type="Proteomes" id="UP001604336">
    <property type="component" value="Unassembled WGS sequence"/>
</dbReference>
<dbReference type="Pfam" id="PF12776">
    <property type="entry name" value="Myb_DNA-bind_3"/>
    <property type="match status" value="1"/>
</dbReference>
<dbReference type="PANTHER" id="PTHR31704:SF37">
    <property type="entry name" value="HEAT SHOCK PROTEIN"/>
    <property type="match status" value="1"/>
</dbReference>
<protein>
    <submittedName>
        <fullName evidence="3">Myb DNA-bind 3 domain-containing protein</fullName>
    </submittedName>
</protein>
<feature type="chain" id="PRO_5044873876" evidence="1">
    <location>
        <begin position="21"/>
        <end position="329"/>
    </location>
</feature>
<dbReference type="PANTHER" id="PTHR31704">
    <property type="entry name" value="MYB/SANT-LIKE DNA-BINDING DOMAIN PROTEIN-RELATED"/>
    <property type="match status" value="1"/>
</dbReference>
<evidence type="ECO:0000313" key="3">
    <source>
        <dbReference type="EMBL" id="KAL2527451.1"/>
    </source>
</evidence>
<dbReference type="InterPro" id="IPR024752">
    <property type="entry name" value="Myb/SANT-like_dom"/>
</dbReference>
<feature type="domain" description="Myb/SANT-like" evidence="2">
    <location>
        <begin position="62"/>
        <end position="155"/>
    </location>
</feature>
<evidence type="ECO:0000256" key="1">
    <source>
        <dbReference type="SAM" id="SignalP"/>
    </source>
</evidence>
<feature type="signal peptide" evidence="1">
    <location>
        <begin position="1"/>
        <end position="20"/>
    </location>
</feature>
<name>A0ABD1UR60_9LAMI</name>
<evidence type="ECO:0000313" key="4">
    <source>
        <dbReference type="Proteomes" id="UP001604336"/>
    </source>
</evidence>
<sequence>MFSLFLLTVIFLTYRRRNRFLPPPPVVRRRVTKRGVHRFSGQKMSQEARTMETEKQIRRNAKWDNDTHQIFVNCCELLIAQGYRQGKCFTKTGWQQLVSMFNNEAGKDWNRVQLKNHWFSMRKEYQLLHELLRCTGIEYDHQTNTIVADDWWWDRKIQANKDFVKFWGRDCGEIFHKYSQLFGDAYDSEKYAVSPTKLSKKGFDDDDVWERVGNTDKLPVNAEMHDEHAPSAMDISALHKKLANVGNELIAQHLKAKSGPPSIDECMEELESFGLLEDDEKFHLFALSFLDQKRHRAAYAASRTPQMKMKYLKFNFNTWCLKNAGAFDD</sequence>
<keyword evidence="4" id="KW-1185">Reference proteome</keyword>
<evidence type="ECO:0000259" key="2">
    <source>
        <dbReference type="Pfam" id="PF12776"/>
    </source>
</evidence>
<dbReference type="AlphaFoldDB" id="A0ABD1UR60"/>
<accession>A0ABD1UR60</accession>
<keyword evidence="1" id="KW-0732">Signal</keyword>